<feature type="domain" description="DUF4283" evidence="2">
    <location>
        <begin position="66"/>
        <end position="143"/>
    </location>
</feature>
<feature type="region of interest" description="Disordered" evidence="1">
    <location>
        <begin position="286"/>
        <end position="307"/>
    </location>
</feature>
<dbReference type="InterPro" id="IPR040256">
    <property type="entry name" value="At4g02000-like"/>
</dbReference>
<dbReference type="InterPro" id="IPR025558">
    <property type="entry name" value="DUF4283"/>
</dbReference>
<reference evidence="3 4" key="1">
    <citation type="journal article" date="2021" name="Plant Biotechnol. J.">
        <title>Multi-omics assisted identification of the key and species-specific regulatory components of drought-tolerant mechanisms in Gossypium stocksii.</title>
        <authorList>
            <person name="Yu D."/>
            <person name="Ke L."/>
            <person name="Zhang D."/>
            <person name="Wu Y."/>
            <person name="Sun Y."/>
            <person name="Mei J."/>
            <person name="Sun J."/>
            <person name="Sun Y."/>
        </authorList>
    </citation>
    <scope>NUCLEOTIDE SEQUENCE [LARGE SCALE GENOMIC DNA]</scope>
    <source>
        <strain evidence="4">cv. E1</strain>
        <tissue evidence="3">Leaf</tissue>
    </source>
</reference>
<dbReference type="Pfam" id="PF14111">
    <property type="entry name" value="DUF4283"/>
    <property type="match status" value="1"/>
</dbReference>
<feature type="region of interest" description="Disordered" evidence="1">
    <location>
        <begin position="1"/>
        <end position="29"/>
    </location>
</feature>
<name>A0A9D4AG75_9ROSI</name>
<evidence type="ECO:0000256" key="1">
    <source>
        <dbReference type="SAM" id="MobiDB-lite"/>
    </source>
</evidence>
<proteinExistence type="predicted"/>
<evidence type="ECO:0000259" key="2">
    <source>
        <dbReference type="Pfam" id="PF14111"/>
    </source>
</evidence>
<protein>
    <recommendedName>
        <fullName evidence="2">DUF4283 domain-containing protein</fullName>
    </recommendedName>
</protein>
<keyword evidence="4" id="KW-1185">Reference proteome</keyword>
<dbReference type="AlphaFoldDB" id="A0A9D4AG75"/>
<dbReference type="Proteomes" id="UP000828251">
    <property type="component" value="Unassembled WGS sequence"/>
</dbReference>
<sequence length="307" mass="35062">MAVDSTPMPVESWKDKLLRRGNHGSTGEEDLELLEGDVTKTTINGVPTTNFSERIQQIFIRDMATTVVVKLLGCNLAYSTLQNRILSLWKPSHPFHLMDVENDCYLVKFQSKDDYKKALTQGPWTVFGQYLTVQPWSPDFNPLQPFPNHDMAWVRFPSLPGVFYNRKILEEIGSLIGKVTKLDFKTDCGSRGRFACMAVFINLNKPLIPHVLINGTVQRVEYELLLAVCFLCGRYSQVRDLFPSKETMMDGEMAKEAVIVDFPEKEKMKELPESFGPWMFVERKSRKNSRGNENLTTKILPKQGMGL</sequence>
<dbReference type="PANTHER" id="PTHR31286">
    <property type="entry name" value="GLYCINE-RICH CELL WALL STRUCTURAL PROTEIN 1.8-LIKE"/>
    <property type="match status" value="1"/>
</dbReference>
<dbReference type="EMBL" id="JAIQCV010000003">
    <property type="protein sequence ID" value="KAH1114763.1"/>
    <property type="molecule type" value="Genomic_DNA"/>
</dbReference>
<evidence type="ECO:0000313" key="4">
    <source>
        <dbReference type="Proteomes" id="UP000828251"/>
    </source>
</evidence>
<accession>A0A9D4AG75</accession>
<gene>
    <name evidence="3" type="ORF">J1N35_008141</name>
</gene>
<dbReference type="PANTHER" id="PTHR31286:SF173">
    <property type="entry name" value="DUF4283 DOMAIN-CONTAINING PROTEIN"/>
    <property type="match status" value="1"/>
</dbReference>
<organism evidence="3 4">
    <name type="scientific">Gossypium stocksii</name>
    <dbReference type="NCBI Taxonomy" id="47602"/>
    <lineage>
        <taxon>Eukaryota</taxon>
        <taxon>Viridiplantae</taxon>
        <taxon>Streptophyta</taxon>
        <taxon>Embryophyta</taxon>
        <taxon>Tracheophyta</taxon>
        <taxon>Spermatophyta</taxon>
        <taxon>Magnoliopsida</taxon>
        <taxon>eudicotyledons</taxon>
        <taxon>Gunneridae</taxon>
        <taxon>Pentapetalae</taxon>
        <taxon>rosids</taxon>
        <taxon>malvids</taxon>
        <taxon>Malvales</taxon>
        <taxon>Malvaceae</taxon>
        <taxon>Malvoideae</taxon>
        <taxon>Gossypium</taxon>
    </lineage>
</organism>
<dbReference type="OrthoDB" id="1102891at2759"/>
<evidence type="ECO:0000313" key="3">
    <source>
        <dbReference type="EMBL" id="KAH1114763.1"/>
    </source>
</evidence>
<comment type="caution">
    <text evidence="3">The sequence shown here is derived from an EMBL/GenBank/DDBJ whole genome shotgun (WGS) entry which is preliminary data.</text>
</comment>